<keyword evidence="4" id="KW-0378">Hydrolase</keyword>
<dbReference type="AlphaFoldDB" id="A0A4V2F5N7"/>
<evidence type="ECO:0000256" key="1">
    <source>
        <dbReference type="ARBA" id="ARBA00006429"/>
    </source>
</evidence>
<feature type="chain" id="PRO_5020863880" evidence="6">
    <location>
        <begin position="19"/>
        <end position="589"/>
    </location>
</feature>
<evidence type="ECO:0000256" key="3">
    <source>
        <dbReference type="ARBA" id="ARBA00022729"/>
    </source>
</evidence>
<dbReference type="NCBIfam" id="TIGR04183">
    <property type="entry name" value="Por_Secre_tail"/>
    <property type="match status" value="1"/>
</dbReference>
<dbReference type="PANTHER" id="PTHR33607:SF2">
    <property type="entry name" value="ENDONUCLEASE-1"/>
    <property type="match status" value="1"/>
</dbReference>
<dbReference type="Proteomes" id="UP000292262">
    <property type="component" value="Unassembled WGS sequence"/>
</dbReference>
<comment type="caution">
    <text evidence="8">The sequence shown here is derived from an EMBL/GenBank/DDBJ whole genome shotgun (WGS) entry which is preliminary data.</text>
</comment>
<dbReference type="GO" id="GO:0004518">
    <property type="term" value="F:nuclease activity"/>
    <property type="evidence" value="ECO:0007669"/>
    <property type="project" value="UniProtKB-KW"/>
</dbReference>
<protein>
    <submittedName>
        <fullName evidence="8">Putative secreted protein (Por secretion system target)</fullName>
    </submittedName>
</protein>
<dbReference type="PANTHER" id="PTHR33607">
    <property type="entry name" value="ENDONUCLEASE-1"/>
    <property type="match status" value="1"/>
</dbReference>
<proteinExistence type="inferred from homology"/>
<accession>A0A4V2F5N7</accession>
<reference evidence="8 9" key="1">
    <citation type="submission" date="2019-02" db="EMBL/GenBank/DDBJ databases">
        <title>Genomic Encyclopedia of Type Strains, Phase IV (KMG-IV): sequencing the most valuable type-strain genomes for metagenomic binning, comparative biology and taxonomic classification.</title>
        <authorList>
            <person name="Goeker M."/>
        </authorList>
    </citation>
    <scope>NUCLEOTIDE SEQUENCE [LARGE SCALE GENOMIC DNA]</scope>
    <source>
        <strain evidence="8 9">DSM 17196</strain>
    </source>
</reference>
<dbReference type="Pfam" id="PF18962">
    <property type="entry name" value="Por_Secre_tail"/>
    <property type="match status" value="1"/>
</dbReference>
<dbReference type="Pfam" id="PF04231">
    <property type="entry name" value="Endonuclease_1"/>
    <property type="match status" value="1"/>
</dbReference>
<comment type="similarity">
    <text evidence="1">Belongs to the EndA/NucM nuclease family.</text>
</comment>
<dbReference type="Pfam" id="PF00041">
    <property type="entry name" value="fn3"/>
    <property type="match status" value="1"/>
</dbReference>
<dbReference type="OrthoDB" id="5500612at2"/>
<dbReference type="SUPFAM" id="SSF49265">
    <property type="entry name" value="Fibronectin type III"/>
    <property type="match status" value="1"/>
</dbReference>
<evidence type="ECO:0000256" key="5">
    <source>
        <dbReference type="SAM" id="MobiDB-lite"/>
    </source>
</evidence>
<feature type="region of interest" description="Disordered" evidence="5">
    <location>
        <begin position="88"/>
        <end position="109"/>
    </location>
</feature>
<evidence type="ECO:0000256" key="2">
    <source>
        <dbReference type="ARBA" id="ARBA00022722"/>
    </source>
</evidence>
<dbReference type="InterPro" id="IPR013783">
    <property type="entry name" value="Ig-like_fold"/>
</dbReference>
<dbReference type="InterPro" id="IPR044925">
    <property type="entry name" value="His-Me_finger_sf"/>
</dbReference>
<dbReference type="InterPro" id="IPR003961">
    <property type="entry name" value="FN3_dom"/>
</dbReference>
<keyword evidence="9" id="KW-1185">Reference proteome</keyword>
<evidence type="ECO:0000313" key="8">
    <source>
        <dbReference type="EMBL" id="RZS93459.1"/>
    </source>
</evidence>
<dbReference type="SUPFAM" id="SSF54060">
    <property type="entry name" value="His-Me finger endonucleases"/>
    <property type="match status" value="1"/>
</dbReference>
<keyword evidence="2" id="KW-0540">Nuclease</keyword>
<evidence type="ECO:0000313" key="9">
    <source>
        <dbReference type="Proteomes" id="UP000292262"/>
    </source>
</evidence>
<evidence type="ECO:0000259" key="7">
    <source>
        <dbReference type="PROSITE" id="PS50853"/>
    </source>
</evidence>
<dbReference type="CDD" id="cd00063">
    <property type="entry name" value="FN3"/>
    <property type="match status" value="1"/>
</dbReference>
<gene>
    <name evidence="8" type="ORF">EV197_2038</name>
</gene>
<dbReference type="InterPro" id="IPR007346">
    <property type="entry name" value="Endonuclease-I"/>
</dbReference>
<dbReference type="InterPro" id="IPR036116">
    <property type="entry name" value="FN3_sf"/>
</dbReference>
<evidence type="ECO:0000256" key="4">
    <source>
        <dbReference type="ARBA" id="ARBA00022801"/>
    </source>
</evidence>
<feature type="domain" description="Fibronectin type-III" evidence="7">
    <location>
        <begin position="276"/>
        <end position="361"/>
    </location>
</feature>
<dbReference type="InterPro" id="IPR026444">
    <property type="entry name" value="Secre_tail"/>
</dbReference>
<dbReference type="Gene3D" id="2.60.40.10">
    <property type="entry name" value="Immunoglobulins"/>
    <property type="match status" value="1"/>
</dbReference>
<dbReference type="GO" id="GO:0016787">
    <property type="term" value="F:hydrolase activity"/>
    <property type="evidence" value="ECO:0007669"/>
    <property type="project" value="UniProtKB-KW"/>
</dbReference>
<organism evidence="8 9">
    <name type="scientific">Aquimarina brevivitae</name>
    <dbReference type="NCBI Taxonomy" id="323412"/>
    <lineage>
        <taxon>Bacteria</taxon>
        <taxon>Pseudomonadati</taxon>
        <taxon>Bacteroidota</taxon>
        <taxon>Flavobacteriia</taxon>
        <taxon>Flavobacteriales</taxon>
        <taxon>Flavobacteriaceae</taxon>
        <taxon>Aquimarina</taxon>
    </lineage>
</organism>
<dbReference type="SMART" id="SM00060">
    <property type="entry name" value="FN3"/>
    <property type="match status" value="1"/>
</dbReference>
<keyword evidence="3 6" id="KW-0732">Signal</keyword>
<feature type="signal peptide" evidence="6">
    <location>
        <begin position="1"/>
        <end position="18"/>
    </location>
</feature>
<evidence type="ECO:0000256" key="6">
    <source>
        <dbReference type="SAM" id="SignalP"/>
    </source>
</evidence>
<sequence length="589" mass="63375">MKRITILVALLLSVYCYAQQAYYDDVNLSLTGLALKSELATKVTNTHTNFLTYTPGVWEASRITDEDPNNSNNVILLYGWEDGSDADVTNDRSRSKTMNGGNVGDWNREHTYPRSLGNPNLGSEGPGADAHHLRPTDVQRNGDRGNKAFADGSGNSGTTAQGNWYPGDEWKGDVARMMMFMYIRYGDRCLPSVVGVGSNAATPDDMIDLFLEWNAEDPVSLIEDNRNNYHDSNDTYAQGNRNPFIDNPYLATLIWGGPNAEDRWGIFNTDTEAPTVPDNLVVSNETTSSLDLSWSASTDNIAVTAYDIYVNGALNTSTNTTNTTVSGLTPNTTYALAVLAKDQAGNSSDLSQAVNGTTLPNNNNDEICGSETFSNLGTSASSYETRTWTGDGGGTWTATDARTDQTLNGAAITIRDGALTAPTTNNGISELTITTKRVFSGGDGTFTVRVNGTAVGTIPYSDTEQTTTISNIDIEGAVSIVLTDKASPSDRVSIDDLSWKCFELLSVDENELSSIKIHPNPSSGSIYISSEILTAKGTLQIFDLLGKVILSADLPANKQGTKIMDLPKGMLMVKLTVGNATTIQKLIVK</sequence>
<dbReference type="EMBL" id="SGXE01000002">
    <property type="protein sequence ID" value="RZS93459.1"/>
    <property type="molecule type" value="Genomic_DNA"/>
</dbReference>
<name>A0A4V2F5N7_9FLAO</name>
<dbReference type="PROSITE" id="PS50853">
    <property type="entry name" value="FN3"/>
    <property type="match status" value="1"/>
</dbReference>
<dbReference type="RefSeq" id="WP_130286589.1">
    <property type="nucleotide sequence ID" value="NZ_SGXE01000002.1"/>
</dbReference>